<keyword evidence="1" id="KW-0812">Transmembrane</keyword>
<proteinExistence type="predicted"/>
<sequence>MKSVDVVKWIATVIQLFGYGLTGLNIVPWNVFAFLIGIALWFAVGVMWKDRAIMLVHVGAFLSLSVGYLNA</sequence>
<dbReference type="RefSeq" id="WP_093975623.1">
    <property type="nucleotide sequence ID" value="NZ_FXXQ01000016.1"/>
</dbReference>
<reference evidence="2 3" key="1">
    <citation type="submission" date="2017-05" db="EMBL/GenBank/DDBJ databases">
        <authorList>
            <person name="Song R."/>
            <person name="Chenine A.L."/>
            <person name="Ruprecht R.M."/>
        </authorList>
    </citation>
    <scope>NUCLEOTIDE SEQUENCE [LARGE SCALE GENOMIC DNA]</scope>
    <source>
        <strain evidence="2 3">CECT 8489</strain>
    </source>
</reference>
<dbReference type="Proteomes" id="UP000201838">
    <property type="component" value="Unassembled WGS sequence"/>
</dbReference>
<keyword evidence="1" id="KW-0472">Membrane</keyword>
<name>A0A238J4Z8_9RHOB</name>
<organism evidence="2 3">
    <name type="scientific">Boseongicola aestuarii</name>
    <dbReference type="NCBI Taxonomy" id="1470561"/>
    <lineage>
        <taxon>Bacteria</taxon>
        <taxon>Pseudomonadati</taxon>
        <taxon>Pseudomonadota</taxon>
        <taxon>Alphaproteobacteria</taxon>
        <taxon>Rhodobacterales</taxon>
        <taxon>Paracoccaceae</taxon>
        <taxon>Boseongicola</taxon>
    </lineage>
</organism>
<gene>
    <name evidence="2" type="ORF">BOA8489_03576</name>
</gene>
<accession>A0A238J4Z8</accession>
<evidence type="ECO:0000313" key="2">
    <source>
        <dbReference type="EMBL" id="SMX25433.1"/>
    </source>
</evidence>
<dbReference type="OrthoDB" id="7357237at2"/>
<feature type="transmembrane region" description="Helical" evidence="1">
    <location>
        <begin position="52"/>
        <end position="69"/>
    </location>
</feature>
<evidence type="ECO:0000256" key="1">
    <source>
        <dbReference type="SAM" id="Phobius"/>
    </source>
</evidence>
<dbReference type="AlphaFoldDB" id="A0A238J4Z8"/>
<evidence type="ECO:0000313" key="3">
    <source>
        <dbReference type="Proteomes" id="UP000201838"/>
    </source>
</evidence>
<dbReference type="InterPro" id="IPR046682">
    <property type="entry name" value="DUF6552"/>
</dbReference>
<dbReference type="Pfam" id="PF20189">
    <property type="entry name" value="DUF6552"/>
    <property type="match status" value="1"/>
</dbReference>
<dbReference type="EMBL" id="FXXQ01000016">
    <property type="protein sequence ID" value="SMX25433.1"/>
    <property type="molecule type" value="Genomic_DNA"/>
</dbReference>
<feature type="transmembrane region" description="Helical" evidence="1">
    <location>
        <begin position="26"/>
        <end position="45"/>
    </location>
</feature>
<evidence type="ECO:0008006" key="4">
    <source>
        <dbReference type="Google" id="ProtNLM"/>
    </source>
</evidence>
<protein>
    <recommendedName>
        <fullName evidence="4">Ubiquinone biosynthesis methyltransferase UbiE</fullName>
    </recommendedName>
</protein>
<keyword evidence="3" id="KW-1185">Reference proteome</keyword>
<keyword evidence="1" id="KW-1133">Transmembrane helix</keyword>